<keyword evidence="6" id="KW-1185">Reference proteome</keyword>
<sequence length="271" mass="28717">MSNLDVSLDDLIKKNKTGARGGARGGRGGGRGGAGRTGTDNPYGGGRSGPVRRANTRAAFRAAPYARQPAAPAGDVWAHDLYQEGPAYAPGARPMEIQTGTKLFISNLDYNVSNDDVKELFGELGDLKRSEINFDKSGRSKGTAEVVFARKQDAMKAVTRYDGVALDGKPMKIEIVGTNLPRIAVAARTVAPGQEFGRGGGFAGRGFPMRGRGTYVARGGRNPRGRGGAARGGRGGRGAKPQDTRDPAEIQKELDAELDKYHQQQAEDMAE</sequence>
<dbReference type="InterPro" id="IPR012677">
    <property type="entry name" value="Nucleotide-bd_a/b_plait_sf"/>
</dbReference>
<feature type="region of interest" description="Disordered" evidence="3">
    <location>
        <begin position="213"/>
        <end position="271"/>
    </location>
</feature>
<dbReference type="GO" id="GO:0006406">
    <property type="term" value="P:mRNA export from nucleus"/>
    <property type="evidence" value="ECO:0000318"/>
    <property type="project" value="GO_Central"/>
</dbReference>
<feature type="region of interest" description="Disordered" evidence="3">
    <location>
        <begin position="15"/>
        <end position="54"/>
    </location>
</feature>
<organism evidence="5 6">
    <name type="scientific">Klebsormidium nitens</name>
    <name type="common">Green alga</name>
    <name type="synonym">Ulothrix nitens</name>
    <dbReference type="NCBI Taxonomy" id="105231"/>
    <lineage>
        <taxon>Eukaryota</taxon>
        <taxon>Viridiplantae</taxon>
        <taxon>Streptophyta</taxon>
        <taxon>Klebsormidiophyceae</taxon>
        <taxon>Klebsormidiales</taxon>
        <taxon>Klebsormidiaceae</taxon>
        <taxon>Klebsormidium</taxon>
    </lineage>
</organism>
<dbReference type="GO" id="GO:0003729">
    <property type="term" value="F:mRNA binding"/>
    <property type="evidence" value="ECO:0000318"/>
    <property type="project" value="GO_Central"/>
</dbReference>
<keyword evidence="1 2" id="KW-0694">RNA-binding</keyword>
<dbReference type="OrthoDB" id="1049195at2759"/>
<dbReference type="OMA" id="YNAECKM"/>
<reference evidence="5 6" key="1">
    <citation type="journal article" date="2014" name="Nat. Commun.">
        <title>Klebsormidium flaccidum genome reveals primary factors for plant terrestrial adaptation.</title>
        <authorList>
            <person name="Hori K."/>
            <person name="Maruyama F."/>
            <person name="Fujisawa T."/>
            <person name="Togashi T."/>
            <person name="Yamamoto N."/>
            <person name="Seo M."/>
            <person name="Sato S."/>
            <person name="Yamada T."/>
            <person name="Mori H."/>
            <person name="Tajima N."/>
            <person name="Moriyama T."/>
            <person name="Ikeuchi M."/>
            <person name="Watanabe M."/>
            <person name="Wada H."/>
            <person name="Kobayashi K."/>
            <person name="Saito M."/>
            <person name="Masuda T."/>
            <person name="Sasaki-Sekimoto Y."/>
            <person name="Mashiguchi K."/>
            <person name="Awai K."/>
            <person name="Shimojima M."/>
            <person name="Masuda S."/>
            <person name="Iwai M."/>
            <person name="Nobusawa T."/>
            <person name="Narise T."/>
            <person name="Kondo S."/>
            <person name="Saito H."/>
            <person name="Sato R."/>
            <person name="Murakawa M."/>
            <person name="Ihara Y."/>
            <person name="Oshima-Yamada Y."/>
            <person name="Ohtaka K."/>
            <person name="Satoh M."/>
            <person name="Sonobe K."/>
            <person name="Ishii M."/>
            <person name="Ohtani R."/>
            <person name="Kanamori-Sato M."/>
            <person name="Honoki R."/>
            <person name="Miyazaki D."/>
            <person name="Mochizuki H."/>
            <person name="Umetsu J."/>
            <person name="Higashi K."/>
            <person name="Shibata D."/>
            <person name="Kamiya Y."/>
            <person name="Sato N."/>
            <person name="Nakamura Y."/>
            <person name="Tabata S."/>
            <person name="Ida S."/>
            <person name="Kurokawa K."/>
            <person name="Ohta H."/>
        </authorList>
    </citation>
    <scope>NUCLEOTIDE SEQUENCE [LARGE SCALE GENOMIC DNA]</scope>
    <source>
        <strain evidence="5 6">NIES-2285</strain>
    </source>
</reference>
<dbReference type="InterPro" id="IPR035979">
    <property type="entry name" value="RBD_domain_sf"/>
</dbReference>
<feature type="domain" description="RRM" evidence="4">
    <location>
        <begin position="101"/>
        <end position="178"/>
    </location>
</feature>
<dbReference type="SMART" id="SM01218">
    <property type="entry name" value="FoP_duplication"/>
    <property type="match status" value="1"/>
</dbReference>
<dbReference type="InterPro" id="IPR025715">
    <property type="entry name" value="FoP_C"/>
</dbReference>
<dbReference type="Proteomes" id="UP000054558">
    <property type="component" value="Unassembled WGS sequence"/>
</dbReference>
<gene>
    <name evidence="5" type="ORF">KFL_004340070</name>
</gene>
<dbReference type="SUPFAM" id="SSF54928">
    <property type="entry name" value="RNA-binding domain, RBD"/>
    <property type="match status" value="1"/>
</dbReference>
<evidence type="ECO:0000256" key="2">
    <source>
        <dbReference type="PROSITE-ProRule" id="PRU00176"/>
    </source>
</evidence>
<proteinExistence type="predicted"/>
<protein>
    <submittedName>
        <fullName evidence="5">THO complex subunit 4</fullName>
    </submittedName>
</protein>
<dbReference type="PANTHER" id="PTHR19965:SF35">
    <property type="entry name" value="RNA ANNEALING PROTEIN YRA1"/>
    <property type="match status" value="1"/>
</dbReference>
<dbReference type="EMBL" id="DF237383">
    <property type="protein sequence ID" value="GAQ88500.1"/>
    <property type="molecule type" value="Genomic_DNA"/>
</dbReference>
<accession>A0A1Y1IC60</accession>
<dbReference type="PANTHER" id="PTHR19965">
    <property type="entry name" value="RNA AND EXPORT FACTOR BINDING PROTEIN"/>
    <property type="match status" value="1"/>
</dbReference>
<feature type="compositionally biased region" description="Gly residues" evidence="3">
    <location>
        <begin position="225"/>
        <end position="238"/>
    </location>
</feature>
<evidence type="ECO:0000313" key="6">
    <source>
        <dbReference type="Proteomes" id="UP000054558"/>
    </source>
</evidence>
<evidence type="ECO:0000256" key="3">
    <source>
        <dbReference type="SAM" id="MobiDB-lite"/>
    </source>
</evidence>
<evidence type="ECO:0000256" key="1">
    <source>
        <dbReference type="ARBA" id="ARBA00022884"/>
    </source>
</evidence>
<evidence type="ECO:0000313" key="5">
    <source>
        <dbReference type="EMBL" id="GAQ88500.1"/>
    </source>
</evidence>
<dbReference type="Gene3D" id="3.30.70.330">
    <property type="match status" value="1"/>
</dbReference>
<dbReference type="GO" id="GO:0005634">
    <property type="term" value="C:nucleus"/>
    <property type="evidence" value="ECO:0000318"/>
    <property type="project" value="GO_Central"/>
</dbReference>
<dbReference type="InterPro" id="IPR051229">
    <property type="entry name" value="ALYREF_mRNA_export"/>
</dbReference>
<dbReference type="SMART" id="SM00360">
    <property type="entry name" value="RRM"/>
    <property type="match status" value="1"/>
</dbReference>
<dbReference type="InterPro" id="IPR000504">
    <property type="entry name" value="RRM_dom"/>
</dbReference>
<dbReference type="CDD" id="cd12680">
    <property type="entry name" value="RRM_THOC4"/>
    <property type="match status" value="1"/>
</dbReference>
<feature type="compositionally biased region" description="Gly residues" evidence="3">
    <location>
        <begin position="19"/>
        <end position="36"/>
    </location>
</feature>
<dbReference type="PROSITE" id="PS50102">
    <property type="entry name" value="RRM"/>
    <property type="match status" value="1"/>
</dbReference>
<evidence type="ECO:0000259" key="4">
    <source>
        <dbReference type="PROSITE" id="PS50102"/>
    </source>
</evidence>
<dbReference type="AlphaFoldDB" id="A0A1Y1IC60"/>
<name>A0A1Y1IC60_KLENI</name>
<feature type="compositionally biased region" description="Basic and acidic residues" evidence="3">
    <location>
        <begin position="240"/>
        <end position="262"/>
    </location>
</feature>
<dbReference type="STRING" id="105231.A0A1Y1IC60"/>
<dbReference type="Pfam" id="PF00076">
    <property type="entry name" value="RRM_1"/>
    <property type="match status" value="1"/>
</dbReference>